<evidence type="ECO:0000259" key="1">
    <source>
        <dbReference type="Pfam" id="PF13349"/>
    </source>
</evidence>
<dbReference type="RefSeq" id="WP_098195821.1">
    <property type="nucleotide sequence ID" value="NZ_CP023777.1"/>
</dbReference>
<dbReference type="Pfam" id="PF13349">
    <property type="entry name" value="DUF4097"/>
    <property type="match status" value="1"/>
</dbReference>
<dbReference type="AlphaFoldDB" id="A0A291R030"/>
<accession>A0A291R030</accession>
<evidence type="ECO:0000313" key="2">
    <source>
        <dbReference type="EMBL" id="ATL49454.1"/>
    </source>
</evidence>
<sequence>MLQKFKIFILLLLPLFAFAEKRDVYYKRTVVKEFQLSPGGMVQLENRYGKVDIKLWDKNEMKANIVITGFGSSDKQAREMAESIDIEAGQNGNSLKVATVYNAKGKKWWQGNLRGNIKKQVNIDYEVYLPRNLSKLSIGNNFGDVLANELPFPTLISLNYGYYHVGTSKGLLTLHMNYVDKSSITNADNVEVHCNYSDMKFDNVKRLKISANNGDFSVEKAEELSVDCNYGDMNLGSIGSLSISSNYTDYNVRELRTSGKFNTTYGDIKIGRLGMQFKGIESDMTYSDLSIKIPSKLQFGIKARLTYGDVRSGGFEFQKVNNIKKSSHHEFTGYTSSSTDLPMIRMSGTYSDLKISKID</sequence>
<organism evidence="2 3">
    <name type="scientific">Chitinophaga caeni</name>
    <dbReference type="NCBI Taxonomy" id="2029983"/>
    <lineage>
        <taxon>Bacteria</taxon>
        <taxon>Pseudomonadati</taxon>
        <taxon>Bacteroidota</taxon>
        <taxon>Chitinophagia</taxon>
        <taxon>Chitinophagales</taxon>
        <taxon>Chitinophagaceae</taxon>
        <taxon>Chitinophaga</taxon>
    </lineage>
</organism>
<protein>
    <recommendedName>
        <fullName evidence="1">DUF4097 domain-containing protein</fullName>
    </recommendedName>
</protein>
<dbReference type="OrthoDB" id="1117657at2"/>
<proteinExistence type="predicted"/>
<keyword evidence="3" id="KW-1185">Reference proteome</keyword>
<evidence type="ECO:0000313" key="3">
    <source>
        <dbReference type="Proteomes" id="UP000220133"/>
    </source>
</evidence>
<dbReference type="InterPro" id="IPR025164">
    <property type="entry name" value="Toastrack_DUF4097"/>
</dbReference>
<dbReference type="Proteomes" id="UP000220133">
    <property type="component" value="Chromosome"/>
</dbReference>
<reference evidence="2 3" key="1">
    <citation type="submission" date="2017-10" db="EMBL/GenBank/DDBJ databases">
        <title>Paenichitinophaga pekingensis gen. nov., sp. nov., isolated from activated sludge.</title>
        <authorList>
            <person name="Jin D."/>
            <person name="Kong X."/>
            <person name="Deng Y."/>
            <person name="Bai Z."/>
        </authorList>
    </citation>
    <scope>NUCLEOTIDE SEQUENCE [LARGE SCALE GENOMIC DNA]</scope>
    <source>
        <strain evidence="2 3">13</strain>
    </source>
</reference>
<feature type="domain" description="DUF4097" evidence="1">
    <location>
        <begin position="60"/>
        <end position="326"/>
    </location>
</feature>
<name>A0A291R030_9BACT</name>
<dbReference type="KEGG" id="cbae:COR50_21000"/>
<dbReference type="EMBL" id="CP023777">
    <property type="protein sequence ID" value="ATL49454.1"/>
    <property type="molecule type" value="Genomic_DNA"/>
</dbReference>
<gene>
    <name evidence="2" type="ORF">COR50_21000</name>
</gene>